<dbReference type="RefSeq" id="WP_197645564.1">
    <property type="nucleotide sequence ID" value="NZ_JAEACP010000014.1"/>
</dbReference>
<sequence>MTLELRNLRKAWPGAGQPTIPGLDLAVAAGSLTVLLGPSGSGKTTVMKLIAGHLAPDSGEVILKGRTLTGLPPERRGVAMVFQDPLLFPHLTLAGNVGFGLKMRGEPAARIEAEVAAMLARVQLAGLGARRPDQLSGGQQQRAALARALVLRPDLLLLDEPLASLDAGLRDEMRALIRGLQRETGVTTLMVTHDQSEAVVMADRIALLLDGQLAQAAAPAEILRRPETEAVARFFGGVNFLDGVVEGAGFRWGPVRLALDRPGPPGPARLTIRPEAVLLHPGPGQLAAKVRGVTLLGTQSRVELALAGEPLTALLQPAAAEALRPGDTVAVTLPPAALWRLPG</sequence>
<dbReference type="Gene3D" id="3.40.50.300">
    <property type="entry name" value="P-loop containing nucleotide triphosphate hydrolases"/>
    <property type="match status" value="1"/>
</dbReference>
<organism evidence="5 6">
    <name type="scientific">Tabrizicola soli</name>
    <dbReference type="NCBI Taxonomy" id="2185115"/>
    <lineage>
        <taxon>Bacteria</taxon>
        <taxon>Pseudomonadati</taxon>
        <taxon>Pseudomonadota</taxon>
        <taxon>Alphaproteobacteria</taxon>
        <taxon>Rhodobacterales</taxon>
        <taxon>Paracoccaceae</taxon>
        <taxon>Tabrizicola</taxon>
    </lineage>
</organism>
<evidence type="ECO:0000256" key="3">
    <source>
        <dbReference type="ARBA" id="ARBA00022840"/>
    </source>
</evidence>
<dbReference type="InterPro" id="IPR003439">
    <property type="entry name" value="ABC_transporter-like_ATP-bd"/>
</dbReference>
<keyword evidence="3 5" id="KW-0067">ATP-binding</keyword>
<evidence type="ECO:0000259" key="4">
    <source>
        <dbReference type="PROSITE" id="PS50893"/>
    </source>
</evidence>
<dbReference type="PANTHER" id="PTHR42781:SF4">
    <property type="entry name" value="SPERMIDINE_PUTRESCINE IMPORT ATP-BINDING PROTEIN POTA"/>
    <property type="match status" value="1"/>
</dbReference>
<protein>
    <submittedName>
        <fullName evidence="5">ABC transporter ATP-binding protein</fullName>
    </submittedName>
</protein>
<accession>A0ABV7DVM6</accession>
<dbReference type="InterPro" id="IPR008995">
    <property type="entry name" value="Mo/tungstate-bd_C_term_dom"/>
</dbReference>
<dbReference type="SMART" id="SM00382">
    <property type="entry name" value="AAA"/>
    <property type="match status" value="1"/>
</dbReference>
<evidence type="ECO:0000256" key="2">
    <source>
        <dbReference type="ARBA" id="ARBA00022741"/>
    </source>
</evidence>
<dbReference type="InterPro" id="IPR003593">
    <property type="entry name" value="AAA+_ATPase"/>
</dbReference>
<dbReference type="InterPro" id="IPR050093">
    <property type="entry name" value="ABC_SmlMolc_Importer"/>
</dbReference>
<keyword evidence="1" id="KW-0813">Transport</keyword>
<dbReference type="Pfam" id="PF08402">
    <property type="entry name" value="TOBE_2"/>
    <property type="match status" value="1"/>
</dbReference>
<comment type="caution">
    <text evidence="5">The sequence shown here is derived from an EMBL/GenBank/DDBJ whole genome shotgun (WGS) entry which is preliminary data.</text>
</comment>
<proteinExistence type="predicted"/>
<keyword evidence="2" id="KW-0547">Nucleotide-binding</keyword>
<dbReference type="InterPro" id="IPR013611">
    <property type="entry name" value="Transp-assoc_OB_typ2"/>
</dbReference>
<dbReference type="GO" id="GO:0005524">
    <property type="term" value="F:ATP binding"/>
    <property type="evidence" value="ECO:0007669"/>
    <property type="project" value="UniProtKB-KW"/>
</dbReference>
<evidence type="ECO:0000313" key="6">
    <source>
        <dbReference type="Proteomes" id="UP001595445"/>
    </source>
</evidence>
<reference evidence="6" key="1">
    <citation type="journal article" date="2019" name="Int. J. Syst. Evol. Microbiol.">
        <title>The Global Catalogue of Microorganisms (GCM) 10K type strain sequencing project: providing services to taxonomists for standard genome sequencing and annotation.</title>
        <authorList>
            <consortium name="The Broad Institute Genomics Platform"/>
            <consortium name="The Broad Institute Genome Sequencing Center for Infectious Disease"/>
            <person name="Wu L."/>
            <person name="Ma J."/>
        </authorList>
    </citation>
    <scope>NUCLEOTIDE SEQUENCE [LARGE SCALE GENOMIC DNA]</scope>
    <source>
        <strain evidence="6">KCTC 62102</strain>
    </source>
</reference>
<dbReference type="PANTHER" id="PTHR42781">
    <property type="entry name" value="SPERMIDINE/PUTRESCINE IMPORT ATP-BINDING PROTEIN POTA"/>
    <property type="match status" value="1"/>
</dbReference>
<gene>
    <name evidence="5" type="ORF">ACFOD6_08635</name>
</gene>
<feature type="domain" description="ABC transporter" evidence="4">
    <location>
        <begin position="3"/>
        <end position="235"/>
    </location>
</feature>
<dbReference type="PROSITE" id="PS50893">
    <property type="entry name" value="ABC_TRANSPORTER_2"/>
    <property type="match status" value="1"/>
</dbReference>
<dbReference type="InterPro" id="IPR017871">
    <property type="entry name" value="ABC_transporter-like_CS"/>
</dbReference>
<dbReference type="PROSITE" id="PS00211">
    <property type="entry name" value="ABC_TRANSPORTER_1"/>
    <property type="match status" value="1"/>
</dbReference>
<keyword evidence="6" id="KW-1185">Reference proteome</keyword>
<dbReference type="InterPro" id="IPR027417">
    <property type="entry name" value="P-loop_NTPase"/>
</dbReference>
<dbReference type="Pfam" id="PF00005">
    <property type="entry name" value="ABC_tran"/>
    <property type="match status" value="1"/>
</dbReference>
<evidence type="ECO:0000256" key="1">
    <source>
        <dbReference type="ARBA" id="ARBA00022448"/>
    </source>
</evidence>
<dbReference type="Proteomes" id="UP001595445">
    <property type="component" value="Unassembled WGS sequence"/>
</dbReference>
<evidence type="ECO:0000313" key="5">
    <source>
        <dbReference type="EMBL" id="MFC3086114.1"/>
    </source>
</evidence>
<dbReference type="SUPFAM" id="SSF52540">
    <property type="entry name" value="P-loop containing nucleoside triphosphate hydrolases"/>
    <property type="match status" value="1"/>
</dbReference>
<dbReference type="SUPFAM" id="SSF50331">
    <property type="entry name" value="MOP-like"/>
    <property type="match status" value="1"/>
</dbReference>
<dbReference type="EMBL" id="JBHRSM010000015">
    <property type="protein sequence ID" value="MFC3086114.1"/>
    <property type="molecule type" value="Genomic_DNA"/>
</dbReference>
<name>A0ABV7DVM6_9RHOB</name>